<accession>A0A0C3KHF2</accession>
<dbReference type="InParanoid" id="A0A0C3KHF2"/>
<evidence type="ECO:0000313" key="1">
    <source>
        <dbReference type="EMBL" id="KIO09027.1"/>
    </source>
</evidence>
<dbReference type="Proteomes" id="UP000054217">
    <property type="component" value="Unassembled WGS sequence"/>
</dbReference>
<keyword evidence="2" id="KW-1185">Reference proteome</keyword>
<reference evidence="1 2" key="1">
    <citation type="submission" date="2014-04" db="EMBL/GenBank/DDBJ databases">
        <authorList>
            <consortium name="DOE Joint Genome Institute"/>
            <person name="Kuo A."/>
            <person name="Kohler A."/>
            <person name="Costa M.D."/>
            <person name="Nagy L.G."/>
            <person name="Floudas D."/>
            <person name="Copeland A."/>
            <person name="Barry K.W."/>
            <person name="Cichocki N."/>
            <person name="Veneault-Fourrey C."/>
            <person name="LaButti K."/>
            <person name="Lindquist E.A."/>
            <person name="Lipzen A."/>
            <person name="Lundell T."/>
            <person name="Morin E."/>
            <person name="Murat C."/>
            <person name="Sun H."/>
            <person name="Tunlid A."/>
            <person name="Henrissat B."/>
            <person name="Grigoriev I.V."/>
            <person name="Hibbett D.S."/>
            <person name="Martin F."/>
            <person name="Nordberg H.P."/>
            <person name="Cantor M.N."/>
            <person name="Hua S.X."/>
        </authorList>
    </citation>
    <scope>NUCLEOTIDE SEQUENCE [LARGE SCALE GENOMIC DNA]</scope>
    <source>
        <strain evidence="1 2">Marx 270</strain>
    </source>
</reference>
<organism evidence="1 2">
    <name type="scientific">Pisolithus tinctorius Marx 270</name>
    <dbReference type="NCBI Taxonomy" id="870435"/>
    <lineage>
        <taxon>Eukaryota</taxon>
        <taxon>Fungi</taxon>
        <taxon>Dikarya</taxon>
        <taxon>Basidiomycota</taxon>
        <taxon>Agaricomycotina</taxon>
        <taxon>Agaricomycetes</taxon>
        <taxon>Agaricomycetidae</taxon>
        <taxon>Boletales</taxon>
        <taxon>Sclerodermatineae</taxon>
        <taxon>Pisolithaceae</taxon>
        <taxon>Pisolithus</taxon>
    </lineage>
</organism>
<gene>
    <name evidence="1" type="ORF">M404DRAFT_305118</name>
</gene>
<dbReference type="AlphaFoldDB" id="A0A0C3KHF2"/>
<reference evidence="2" key="2">
    <citation type="submission" date="2015-01" db="EMBL/GenBank/DDBJ databases">
        <title>Evolutionary Origins and Diversification of the Mycorrhizal Mutualists.</title>
        <authorList>
            <consortium name="DOE Joint Genome Institute"/>
            <consortium name="Mycorrhizal Genomics Consortium"/>
            <person name="Kohler A."/>
            <person name="Kuo A."/>
            <person name="Nagy L.G."/>
            <person name="Floudas D."/>
            <person name="Copeland A."/>
            <person name="Barry K.W."/>
            <person name="Cichocki N."/>
            <person name="Veneault-Fourrey C."/>
            <person name="LaButti K."/>
            <person name="Lindquist E.A."/>
            <person name="Lipzen A."/>
            <person name="Lundell T."/>
            <person name="Morin E."/>
            <person name="Murat C."/>
            <person name="Riley R."/>
            <person name="Ohm R."/>
            <person name="Sun H."/>
            <person name="Tunlid A."/>
            <person name="Henrissat B."/>
            <person name="Grigoriev I.V."/>
            <person name="Hibbett D.S."/>
            <person name="Martin F."/>
        </authorList>
    </citation>
    <scope>NUCLEOTIDE SEQUENCE [LARGE SCALE GENOMIC DNA]</scope>
    <source>
        <strain evidence="2">Marx 270</strain>
    </source>
</reference>
<proteinExistence type="predicted"/>
<name>A0A0C3KHF2_PISTI</name>
<sequence length="107" mass="11670">MRPVVMADVSSVCLVAKVVLASRASIPSTLISGKTSLFRDHLQVITMKANGLLLLHNNRVKFVDIDCPDIELHEGDVTPSVSLHDNRRVNVDQFVAVGARVSLQIPL</sequence>
<dbReference type="HOGENOM" id="CLU_2211037_0_0_1"/>
<dbReference type="EMBL" id="KN831955">
    <property type="protein sequence ID" value="KIO09027.1"/>
    <property type="molecule type" value="Genomic_DNA"/>
</dbReference>
<protein>
    <submittedName>
        <fullName evidence="1">Uncharacterized protein</fullName>
    </submittedName>
</protein>
<evidence type="ECO:0000313" key="2">
    <source>
        <dbReference type="Proteomes" id="UP000054217"/>
    </source>
</evidence>